<feature type="non-terminal residue" evidence="1">
    <location>
        <position position="220"/>
    </location>
</feature>
<comment type="caution">
    <text evidence="1">The sequence shown here is derived from an EMBL/GenBank/DDBJ whole genome shotgun (WGS) entry which is preliminary data.</text>
</comment>
<name>A0AAW0HX34_MYOGA</name>
<gene>
    <name evidence="1" type="ORF">U0070_005370</name>
</gene>
<accession>A0AAW0HX34</accession>
<keyword evidence="2" id="KW-1185">Reference proteome</keyword>
<evidence type="ECO:0000313" key="1">
    <source>
        <dbReference type="EMBL" id="KAK7806709.1"/>
    </source>
</evidence>
<evidence type="ECO:0000313" key="2">
    <source>
        <dbReference type="Proteomes" id="UP001488838"/>
    </source>
</evidence>
<dbReference type="EMBL" id="JBBHLL010000293">
    <property type="protein sequence ID" value="KAK7806709.1"/>
    <property type="molecule type" value="Genomic_DNA"/>
</dbReference>
<dbReference type="Proteomes" id="UP001488838">
    <property type="component" value="Unassembled WGS sequence"/>
</dbReference>
<proteinExistence type="predicted"/>
<dbReference type="AlphaFoldDB" id="A0AAW0HX34"/>
<organism evidence="1 2">
    <name type="scientific">Myodes glareolus</name>
    <name type="common">Bank vole</name>
    <name type="synonym">Clethrionomys glareolus</name>
    <dbReference type="NCBI Taxonomy" id="447135"/>
    <lineage>
        <taxon>Eukaryota</taxon>
        <taxon>Metazoa</taxon>
        <taxon>Chordata</taxon>
        <taxon>Craniata</taxon>
        <taxon>Vertebrata</taxon>
        <taxon>Euteleostomi</taxon>
        <taxon>Mammalia</taxon>
        <taxon>Eutheria</taxon>
        <taxon>Euarchontoglires</taxon>
        <taxon>Glires</taxon>
        <taxon>Rodentia</taxon>
        <taxon>Myomorpha</taxon>
        <taxon>Muroidea</taxon>
        <taxon>Cricetidae</taxon>
        <taxon>Arvicolinae</taxon>
        <taxon>Myodes</taxon>
    </lineage>
</organism>
<sequence>MIIGQSRGLLEHRLISQVGVKAGSCGLHKAAQGKEPALLPENPQCTMNTAHWTSCLENHSCRFLKGCNLKCSLWIQVWSSGRKAGDPGIDQLLSKQATPAQLRPDPYWRAMHSGENMLTLEYIQLPLQLELVLSPSTDGDTKACSACKNDFIGSHNNCMGPQPPYMDMATFDFRPAPRRSEESLRTFSRLRSFCGRLLCYVSWFQDQWVYGQGSMMPSLK</sequence>
<protein>
    <submittedName>
        <fullName evidence="1">Uncharacterized protein</fullName>
    </submittedName>
</protein>
<reference evidence="1 2" key="1">
    <citation type="journal article" date="2023" name="bioRxiv">
        <title>Conserved and derived expression patterns and positive selection on dental genes reveal complex evolutionary context of ever-growing rodent molars.</title>
        <authorList>
            <person name="Calamari Z.T."/>
            <person name="Song A."/>
            <person name="Cohen E."/>
            <person name="Akter M."/>
            <person name="Roy R.D."/>
            <person name="Hallikas O."/>
            <person name="Christensen M.M."/>
            <person name="Li P."/>
            <person name="Marangoni P."/>
            <person name="Jernvall J."/>
            <person name="Klein O.D."/>
        </authorList>
    </citation>
    <scope>NUCLEOTIDE SEQUENCE [LARGE SCALE GENOMIC DNA]</scope>
    <source>
        <strain evidence="1">V071</strain>
    </source>
</reference>